<reference evidence="2" key="1">
    <citation type="submission" date="2016-10" db="EMBL/GenBank/DDBJ databases">
        <authorList>
            <person name="Varghese N."/>
            <person name="Submissions S."/>
        </authorList>
    </citation>
    <scope>NUCLEOTIDE SEQUENCE [LARGE SCALE GENOMIC DNA]</scope>
    <source>
        <strain evidence="2">DSM 15363</strain>
    </source>
</reference>
<accession>A0A1G8BH39</accession>
<keyword evidence="2" id="KW-1185">Reference proteome</keyword>
<gene>
    <name evidence="1" type="ORF">SAMN04489796_102327</name>
</gene>
<dbReference type="AlphaFoldDB" id="A0A1G8BH39"/>
<evidence type="ECO:0000313" key="2">
    <source>
        <dbReference type="Proteomes" id="UP000199492"/>
    </source>
</evidence>
<sequence>MNQKSHIEFYRRLGHLFFAIAATDNCVRDEEFKTLQTIIYKDWLSLNEDAKYILETFNELQSNEEHNPMTCFQRFVDFKRAHPTLFDTTISSKILKTASAITTSFSGQNKSELILLAKLDLELKKK</sequence>
<organism evidence="1 2">
    <name type="scientific">Winogradskyella thalassocola</name>
    <dbReference type="NCBI Taxonomy" id="262004"/>
    <lineage>
        <taxon>Bacteria</taxon>
        <taxon>Pseudomonadati</taxon>
        <taxon>Bacteroidota</taxon>
        <taxon>Flavobacteriia</taxon>
        <taxon>Flavobacteriales</taxon>
        <taxon>Flavobacteriaceae</taxon>
        <taxon>Winogradskyella</taxon>
    </lineage>
</organism>
<dbReference type="EMBL" id="FNCZ01000002">
    <property type="protein sequence ID" value="SDH32333.1"/>
    <property type="molecule type" value="Genomic_DNA"/>
</dbReference>
<name>A0A1G8BH39_9FLAO</name>
<evidence type="ECO:0000313" key="1">
    <source>
        <dbReference type="EMBL" id="SDH32333.1"/>
    </source>
</evidence>
<dbReference type="RefSeq" id="WP_245710185.1">
    <property type="nucleotide sequence ID" value="NZ_FNCZ01000002.1"/>
</dbReference>
<dbReference type="STRING" id="262004.SAMN04489796_102327"/>
<dbReference type="Proteomes" id="UP000199492">
    <property type="component" value="Unassembled WGS sequence"/>
</dbReference>
<evidence type="ECO:0008006" key="3">
    <source>
        <dbReference type="Google" id="ProtNLM"/>
    </source>
</evidence>
<proteinExistence type="predicted"/>
<protein>
    <recommendedName>
        <fullName evidence="3">Tellurite resistance protein TerB</fullName>
    </recommendedName>
</protein>